<keyword evidence="3" id="KW-1185">Reference proteome</keyword>
<feature type="region of interest" description="Disordered" evidence="1">
    <location>
        <begin position="41"/>
        <end position="90"/>
    </location>
</feature>
<dbReference type="AlphaFoldDB" id="A0A1G9TIR2"/>
<evidence type="ECO:0000313" key="3">
    <source>
        <dbReference type="Proteomes" id="UP000198552"/>
    </source>
</evidence>
<organism evidence="2 3">
    <name type="scientific">Oryzisolibacter propanilivorax</name>
    <dbReference type="NCBI Taxonomy" id="1527607"/>
    <lineage>
        <taxon>Bacteria</taxon>
        <taxon>Pseudomonadati</taxon>
        <taxon>Pseudomonadota</taxon>
        <taxon>Betaproteobacteria</taxon>
        <taxon>Burkholderiales</taxon>
        <taxon>Comamonadaceae</taxon>
        <taxon>Oryzisolibacter</taxon>
    </lineage>
</organism>
<reference evidence="3" key="1">
    <citation type="submission" date="2016-10" db="EMBL/GenBank/DDBJ databases">
        <authorList>
            <person name="Varghese N."/>
            <person name="Submissions S."/>
        </authorList>
    </citation>
    <scope>NUCLEOTIDE SEQUENCE [LARGE SCALE GENOMIC DNA]</scope>
    <source>
        <strain evidence="3">EPL6</strain>
    </source>
</reference>
<accession>A0A1G9TIR2</accession>
<sequence length="90" mass="9284">MASTPGPRRKKFPVNPAHPERTCWGCDRYCAADAMLCGNGSERSQHPAELFGPDWAEWLPPEEGGGAAEANGAAGAGDGTGGQPRDSSTG</sequence>
<evidence type="ECO:0008006" key="4">
    <source>
        <dbReference type="Google" id="ProtNLM"/>
    </source>
</evidence>
<proteinExistence type="predicted"/>
<feature type="region of interest" description="Disordered" evidence="1">
    <location>
        <begin position="1"/>
        <end position="20"/>
    </location>
</feature>
<dbReference type="Proteomes" id="UP000198552">
    <property type="component" value="Unassembled WGS sequence"/>
</dbReference>
<dbReference type="EMBL" id="FNHP01000006">
    <property type="protein sequence ID" value="SDM47647.1"/>
    <property type="molecule type" value="Genomic_DNA"/>
</dbReference>
<gene>
    <name evidence="2" type="ORF">SAMN05428957_106160</name>
</gene>
<dbReference type="RefSeq" id="WP_245704002.1">
    <property type="nucleotide sequence ID" value="NZ_FNHP01000006.1"/>
</dbReference>
<name>A0A1G9TIR2_9BURK</name>
<dbReference type="STRING" id="1527607.SAMN05428957_106160"/>
<protein>
    <recommendedName>
        <fullName evidence="4">DUF3079 domain-containing protein</fullName>
    </recommendedName>
</protein>
<evidence type="ECO:0000313" key="2">
    <source>
        <dbReference type="EMBL" id="SDM47647.1"/>
    </source>
</evidence>
<dbReference type="Pfam" id="PF11278">
    <property type="entry name" value="DUF3079"/>
    <property type="match status" value="1"/>
</dbReference>
<dbReference type="InterPro" id="IPR021430">
    <property type="entry name" value="DUF3079"/>
</dbReference>
<evidence type="ECO:0000256" key="1">
    <source>
        <dbReference type="SAM" id="MobiDB-lite"/>
    </source>
</evidence>